<dbReference type="PANTHER" id="PTHR12483">
    <property type="entry name" value="SOLUTE CARRIER FAMILY 31 COPPER TRANSPORTERS"/>
    <property type="match status" value="1"/>
</dbReference>
<comment type="subcellular location">
    <subcellularLocation>
        <location evidence="4">Membrane</location>
        <topology evidence="4">Multi-pass membrane protein</topology>
    </subcellularLocation>
</comment>
<dbReference type="GO" id="GO:0005886">
    <property type="term" value="C:plasma membrane"/>
    <property type="evidence" value="ECO:0007669"/>
    <property type="project" value="TreeGrafter"/>
</dbReference>
<keyword evidence="1 4" id="KW-0812">Transmembrane</keyword>
<reference evidence="7" key="1">
    <citation type="journal article" date="2023" name="Mol. Phylogenet. Evol.">
        <title>Genome-scale phylogeny and comparative genomics of the fungal order Sordariales.</title>
        <authorList>
            <person name="Hensen N."/>
            <person name="Bonometti L."/>
            <person name="Westerberg I."/>
            <person name="Brannstrom I.O."/>
            <person name="Guillou S."/>
            <person name="Cros-Aarteil S."/>
            <person name="Calhoun S."/>
            <person name="Haridas S."/>
            <person name="Kuo A."/>
            <person name="Mondo S."/>
            <person name="Pangilinan J."/>
            <person name="Riley R."/>
            <person name="LaButti K."/>
            <person name="Andreopoulos B."/>
            <person name="Lipzen A."/>
            <person name="Chen C."/>
            <person name="Yan M."/>
            <person name="Daum C."/>
            <person name="Ng V."/>
            <person name="Clum A."/>
            <person name="Steindorff A."/>
            <person name="Ohm R.A."/>
            <person name="Martin F."/>
            <person name="Silar P."/>
            <person name="Natvig D.O."/>
            <person name="Lalanne C."/>
            <person name="Gautier V."/>
            <person name="Ament-Velasquez S.L."/>
            <person name="Kruys A."/>
            <person name="Hutchinson M.I."/>
            <person name="Powell A.J."/>
            <person name="Barry K."/>
            <person name="Miller A.N."/>
            <person name="Grigoriev I.V."/>
            <person name="Debuchy R."/>
            <person name="Gladieux P."/>
            <person name="Hiltunen Thoren M."/>
            <person name="Johannesson H."/>
        </authorList>
    </citation>
    <scope>NUCLEOTIDE SEQUENCE [LARGE SCALE GENOMIC DNA]</scope>
    <source>
        <strain evidence="7">CBS 284.82</strain>
    </source>
</reference>
<comment type="similarity">
    <text evidence="4">Belongs to the copper transporter (Ctr) (TC 1.A.56) family. SLC31A subfamily.</text>
</comment>
<sequence length="178" mass="19311">MSNGNSTGSGGMAKVFFQSATTPLLFDFWEPRNAGEYVGTCIFLAVFAAATRILFAIKSPAAYMGSGRRRRRHHGHHRYQPQPRQEPGQVQEEDGDETASAMKEDGWDWKNDSQGKSPSLLSRLGRATSETVLAGLGYLLMLAVMTMNVGYFLSVLAGTFLGTLLTGAAGSSTQRDHC</sequence>
<keyword evidence="4" id="KW-0187">Copper transport</keyword>
<evidence type="ECO:0000256" key="1">
    <source>
        <dbReference type="ARBA" id="ARBA00022692"/>
    </source>
</evidence>
<evidence type="ECO:0000256" key="4">
    <source>
        <dbReference type="RuleBase" id="RU367022"/>
    </source>
</evidence>
<feature type="transmembrane region" description="Helical" evidence="4">
    <location>
        <begin position="132"/>
        <end position="153"/>
    </location>
</feature>
<evidence type="ECO:0000313" key="6">
    <source>
        <dbReference type="EMBL" id="KAK4038250.1"/>
    </source>
</evidence>
<feature type="region of interest" description="Disordered" evidence="5">
    <location>
        <begin position="66"/>
        <end position="114"/>
    </location>
</feature>
<gene>
    <name evidence="6" type="ORF">C8A01DRAFT_37834</name>
</gene>
<dbReference type="GO" id="GO:0005375">
    <property type="term" value="F:copper ion transmembrane transporter activity"/>
    <property type="evidence" value="ECO:0007669"/>
    <property type="project" value="UniProtKB-UniRule"/>
</dbReference>
<keyword evidence="4" id="KW-0813">Transport</keyword>
<feature type="compositionally biased region" description="Basic and acidic residues" evidence="5">
    <location>
        <begin position="102"/>
        <end position="113"/>
    </location>
</feature>
<proteinExistence type="inferred from homology"/>
<evidence type="ECO:0000313" key="7">
    <source>
        <dbReference type="Proteomes" id="UP001303115"/>
    </source>
</evidence>
<dbReference type="Proteomes" id="UP001303115">
    <property type="component" value="Unassembled WGS sequence"/>
</dbReference>
<evidence type="ECO:0000256" key="5">
    <source>
        <dbReference type="SAM" id="MobiDB-lite"/>
    </source>
</evidence>
<keyword evidence="4" id="KW-0406">Ion transport</keyword>
<accession>A0AAN6PE45</accession>
<dbReference type="InterPro" id="IPR007274">
    <property type="entry name" value="Cop_transporter"/>
</dbReference>
<evidence type="ECO:0000256" key="3">
    <source>
        <dbReference type="ARBA" id="ARBA00023136"/>
    </source>
</evidence>
<comment type="caution">
    <text evidence="6">The sequence shown here is derived from an EMBL/GenBank/DDBJ whole genome shotgun (WGS) entry which is preliminary data.</text>
</comment>
<organism evidence="6 7">
    <name type="scientific">Parachaetomium inaequale</name>
    <dbReference type="NCBI Taxonomy" id="2588326"/>
    <lineage>
        <taxon>Eukaryota</taxon>
        <taxon>Fungi</taxon>
        <taxon>Dikarya</taxon>
        <taxon>Ascomycota</taxon>
        <taxon>Pezizomycotina</taxon>
        <taxon>Sordariomycetes</taxon>
        <taxon>Sordariomycetidae</taxon>
        <taxon>Sordariales</taxon>
        <taxon>Chaetomiaceae</taxon>
        <taxon>Parachaetomium</taxon>
    </lineage>
</organism>
<keyword evidence="7" id="KW-1185">Reference proteome</keyword>
<dbReference type="PANTHER" id="PTHR12483:SF120">
    <property type="entry name" value="HIGH-AFFINITY COPPER TRANSPORTER CTRA2"/>
    <property type="match status" value="1"/>
</dbReference>
<protein>
    <recommendedName>
        <fullName evidence="4">Copper transport protein</fullName>
    </recommendedName>
</protein>
<dbReference type="AlphaFoldDB" id="A0AAN6PE45"/>
<keyword evidence="2 4" id="KW-1133">Transmembrane helix</keyword>
<name>A0AAN6PE45_9PEZI</name>
<dbReference type="Pfam" id="PF04145">
    <property type="entry name" value="Ctr"/>
    <property type="match status" value="1"/>
</dbReference>
<evidence type="ECO:0000256" key="2">
    <source>
        <dbReference type="ARBA" id="ARBA00022989"/>
    </source>
</evidence>
<keyword evidence="3 4" id="KW-0472">Membrane</keyword>
<keyword evidence="4" id="KW-0186">Copper</keyword>
<feature type="compositionally biased region" description="Basic residues" evidence="5">
    <location>
        <begin position="67"/>
        <end position="79"/>
    </location>
</feature>
<feature type="transmembrane region" description="Helical" evidence="4">
    <location>
        <begin position="37"/>
        <end position="63"/>
    </location>
</feature>
<dbReference type="EMBL" id="MU854435">
    <property type="protein sequence ID" value="KAK4038250.1"/>
    <property type="molecule type" value="Genomic_DNA"/>
</dbReference>